<keyword evidence="3" id="KW-0479">Metal-binding</keyword>
<sequence length="449" mass="46702">MPLIRLERQPGATLAITGPDGPLPIQLGRNATLALRQPGETMVADAPMVFGGFGVVDQGFDPYAGVDVAGKVVLILAGDPDGEAGTDLGFGGRTLAYKGRVGVKIAAAAKAGAIGVIVLHEDFPASYPLAQLVGTEMVPQMVPGGTSFGGPLRFASWVEGAVAARLLAAIGLDLASAKAAARKADFRALPLPALASASGRLTATPFISHNVVGKLAGASRPDEAVLFGAHWDANGQGVADAAGDAIRNGAIDNATGTAELIEVARAFAAGPRPERSLIFAAWTAEEKGLLGADHYAAYPLVPLDKTVAVINLDPHVQLPRTRSLEVIGVGRTSLEDDLAAAASAMGLVTVPEPNPEAGWYFRSDHFPFVQRGVPALAFRAGRDIMAGGTAAGQALIDRYNRDCYHQPCDQIGPGFTFEAAALEAEAAWRVGLSVANRWQRPGWKIEPKF</sequence>
<keyword evidence="9" id="KW-1185">Reference proteome</keyword>
<dbReference type="Gene3D" id="3.40.630.10">
    <property type="entry name" value="Zn peptidases"/>
    <property type="match status" value="1"/>
</dbReference>
<dbReference type="SUPFAM" id="SSF53187">
    <property type="entry name" value="Zn-dependent exopeptidases"/>
    <property type="match status" value="1"/>
</dbReference>
<keyword evidence="1" id="KW-0031">Aminopeptidase</keyword>
<comment type="caution">
    <text evidence="8">The sequence shown here is derived from an EMBL/GenBank/DDBJ whole genome shotgun (WGS) entry which is preliminary data.</text>
</comment>
<dbReference type="SUPFAM" id="SSF52025">
    <property type="entry name" value="PA domain"/>
    <property type="match status" value="1"/>
</dbReference>
<keyword evidence="4" id="KW-0732">Signal</keyword>
<evidence type="ECO:0000313" key="9">
    <source>
        <dbReference type="Proteomes" id="UP000216991"/>
    </source>
</evidence>
<evidence type="ECO:0000256" key="4">
    <source>
        <dbReference type="ARBA" id="ARBA00022729"/>
    </source>
</evidence>
<evidence type="ECO:0000256" key="5">
    <source>
        <dbReference type="ARBA" id="ARBA00022801"/>
    </source>
</evidence>
<dbReference type="GO" id="GO:0008235">
    <property type="term" value="F:metalloexopeptidase activity"/>
    <property type="evidence" value="ECO:0007669"/>
    <property type="project" value="InterPro"/>
</dbReference>
<dbReference type="AlphaFoldDB" id="A0A255YQI8"/>
<gene>
    <name evidence="8" type="ORF">CHU93_05975</name>
</gene>
<evidence type="ECO:0000313" key="8">
    <source>
        <dbReference type="EMBL" id="OYQ30885.1"/>
    </source>
</evidence>
<accession>A0A255YQI8</accession>
<reference evidence="8 9" key="1">
    <citation type="submission" date="2017-07" db="EMBL/GenBank/DDBJ databases">
        <title>Sandarakinorhabdus cyanobacteriorum sp. nov., a novel bacterium isolated from cyanobacterial aggregates in a eutrophic lake.</title>
        <authorList>
            <person name="Cai H."/>
        </authorList>
    </citation>
    <scope>NUCLEOTIDE SEQUENCE [LARGE SCALE GENOMIC DNA]</scope>
    <source>
        <strain evidence="8 9">TH057</strain>
    </source>
</reference>
<keyword evidence="6" id="KW-0862">Zinc</keyword>
<dbReference type="InterPro" id="IPR045175">
    <property type="entry name" value="M28_fam"/>
</dbReference>
<evidence type="ECO:0000256" key="3">
    <source>
        <dbReference type="ARBA" id="ARBA00022723"/>
    </source>
</evidence>
<dbReference type="GO" id="GO:0046872">
    <property type="term" value="F:metal ion binding"/>
    <property type="evidence" value="ECO:0007669"/>
    <property type="project" value="UniProtKB-KW"/>
</dbReference>
<dbReference type="PANTHER" id="PTHR12147">
    <property type="entry name" value="METALLOPEPTIDASE M28 FAMILY MEMBER"/>
    <property type="match status" value="1"/>
</dbReference>
<dbReference type="InterPro" id="IPR007484">
    <property type="entry name" value="Peptidase_M28"/>
</dbReference>
<name>A0A255YQI8_9SPHN</name>
<feature type="domain" description="Peptidase M28" evidence="7">
    <location>
        <begin position="210"/>
        <end position="411"/>
    </location>
</feature>
<keyword evidence="2" id="KW-0645">Protease</keyword>
<dbReference type="GO" id="GO:0004177">
    <property type="term" value="F:aminopeptidase activity"/>
    <property type="evidence" value="ECO:0007669"/>
    <property type="project" value="UniProtKB-KW"/>
</dbReference>
<dbReference type="Gene3D" id="3.50.30.30">
    <property type="match status" value="1"/>
</dbReference>
<evidence type="ECO:0000259" key="7">
    <source>
        <dbReference type="Pfam" id="PF04389"/>
    </source>
</evidence>
<dbReference type="GO" id="GO:0006508">
    <property type="term" value="P:proteolysis"/>
    <property type="evidence" value="ECO:0007669"/>
    <property type="project" value="UniProtKB-KW"/>
</dbReference>
<evidence type="ECO:0000256" key="1">
    <source>
        <dbReference type="ARBA" id="ARBA00022438"/>
    </source>
</evidence>
<protein>
    <recommendedName>
        <fullName evidence="7">Peptidase M28 domain-containing protein</fullName>
    </recommendedName>
</protein>
<dbReference type="PANTHER" id="PTHR12147:SF56">
    <property type="entry name" value="AMINOPEPTIDASE YDR415C-RELATED"/>
    <property type="match status" value="1"/>
</dbReference>
<proteinExistence type="predicted"/>
<dbReference type="Proteomes" id="UP000216991">
    <property type="component" value="Unassembled WGS sequence"/>
</dbReference>
<dbReference type="Pfam" id="PF04389">
    <property type="entry name" value="Peptidase_M28"/>
    <property type="match status" value="1"/>
</dbReference>
<dbReference type="InterPro" id="IPR046450">
    <property type="entry name" value="PA_dom_sf"/>
</dbReference>
<dbReference type="EMBL" id="NOXT01000097">
    <property type="protein sequence ID" value="OYQ30885.1"/>
    <property type="molecule type" value="Genomic_DNA"/>
</dbReference>
<keyword evidence="5" id="KW-0378">Hydrolase</keyword>
<organism evidence="8 9">
    <name type="scientific">Sandarakinorhabdus cyanobacteriorum</name>
    <dbReference type="NCBI Taxonomy" id="1981098"/>
    <lineage>
        <taxon>Bacteria</taxon>
        <taxon>Pseudomonadati</taxon>
        <taxon>Pseudomonadota</taxon>
        <taxon>Alphaproteobacteria</taxon>
        <taxon>Sphingomonadales</taxon>
        <taxon>Sphingosinicellaceae</taxon>
        <taxon>Sandarakinorhabdus</taxon>
    </lineage>
</organism>
<evidence type="ECO:0000256" key="2">
    <source>
        <dbReference type="ARBA" id="ARBA00022670"/>
    </source>
</evidence>
<evidence type="ECO:0000256" key="6">
    <source>
        <dbReference type="ARBA" id="ARBA00022833"/>
    </source>
</evidence>